<evidence type="ECO:0000313" key="11">
    <source>
        <dbReference type="EMBL" id="KAG9327471.1"/>
    </source>
</evidence>
<dbReference type="PANTHER" id="PTHR47963:SF8">
    <property type="entry name" value="ATP-DEPENDENT RNA HELICASE DEAD"/>
    <property type="match status" value="1"/>
</dbReference>
<evidence type="ECO:0000256" key="7">
    <source>
        <dbReference type="ARBA" id="ARBA00022884"/>
    </source>
</evidence>
<dbReference type="InterPro" id="IPR012562">
    <property type="entry name" value="GUCT"/>
</dbReference>
<dbReference type="Pfam" id="PF26142">
    <property type="entry name" value="DD_DDX21-DDX50"/>
    <property type="match status" value="1"/>
</dbReference>
<protein>
    <recommendedName>
        <fullName evidence="2">RNA helicase</fullName>
        <ecNumber evidence="2">3.6.4.13</ecNumber>
    </recommendedName>
</protein>
<dbReference type="EC" id="3.6.4.13" evidence="2"/>
<dbReference type="Gene3D" id="3.30.70.2280">
    <property type="match status" value="1"/>
</dbReference>
<comment type="similarity">
    <text evidence="1">Belongs to the DEAD box helicase family. DDX21/DDX50 subfamily.</text>
</comment>
<evidence type="ECO:0000259" key="9">
    <source>
        <dbReference type="PROSITE" id="PS51192"/>
    </source>
</evidence>
<evidence type="ECO:0000256" key="8">
    <source>
        <dbReference type="SAM" id="MobiDB-lite"/>
    </source>
</evidence>
<evidence type="ECO:0000256" key="2">
    <source>
        <dbReference type="ARBA" id="ARBA00012552"/>
    </source>
</evidence>
<organism evidence="11 12">
    <name type="scientific">Mortierella alpina</name>
    <name type="common">Oleaginous fungus</name>
    <name type="synonym">Mortierella renispora</name>
    <dbReference type="NCBI Taxonomy" id="64518"/>
    <lineage>
        <taxon>Eukaryota</taxon>
        <taxon>Fungi</taxon>
        <taxon>Fungi incertae sedis</taxon>
        <taxon>Mucoromycota</taxon>
        <taxon>Mortierellomycotina</taxon>
        <taxon>Mortierellomycetes</taxon>
        <taxon>Mortierellales</taxon>
        <taxon>Mortierellaceae</taxon>
        <taxon>Mortierella</taxon>
    </lineage>
</organism>
<feature type="domain" description="Helicase ATP-binding" evidence="9">
    <location>
        <begin position="184"/>
        <end position="368"/>
    </location>
</feature>
<sequence length="749" mass="82295">MHLFLCSLIRPFSSPPPPLMPTAEEPSKRMTLRSADYPEGKDKVKKEDKKDKKEKKDKKDKKEKKEKKDRKEKKDKEKKEKRSRKEADSSSDESDSEDAKEKSKSKSKSKDTPKPAPKRARLDLSPPPADTPRDTTPEPGAEKETHDAIPENLRMSSYRISPATIAALASRGINALFPIQAETFDHIYDGNDVLGRARTGTGKTLAFALPMVEILLKNKSHLDRGRAPRVLVLAPTRDLAIQVSNEFSGIAPSLKSICVYGGTPMHEQTAHLRAGVDVVIGTPGRCLDHINRGNLRLDNVSFVCLDEADQMLDIGFAEDMEQVLQHVQTQKESRGASAPKHQTLLFSATAPEWIKRTVEKYLDPKYINVDLVGNSRVKTNENIRHYAIPSTWQSRKDVIGDVVAVYGGNRGLTVIFANTKAEADELGLTEKLRADAKVLHGDIPQAQRELTLQGFREAKVKCIICTDVLARGIDIPMVDLVINCQPPKDVETYVHRSGRTGRAGRKGVCVTFFKAQEEYMIQNIQRRAGMEMVKVGPPQPQDIIAATAQDAADIVAKVVKNVVPMFRPIAESMIEESFNGDATEALAAALAQISGYGAGVRARSLMSAAEGFTTMIFRLSHEIQHPGYVRNILTRNFPKLGYEEVKGMRMTKDMMGVVFDVVSEKVEVDDNNTIFLAGNKWTDLDNIKLEVAKTLPELEQRMDDRRGGGGGRGGFGGARGGGFGGRGGFRGGRGGGGGGGFRGGRGGRR</sequence>
<dbReference type="InterPro" id="IPR014001">
    <property type="entry name" value="Helicase_ATP-bd"/>
</dbReference>
<name>A0A9P8D2V2_MORAP</name>
<feature type="compositionally biased region" description="Basic and acidic residues" evidence="8">
    <location>
        <begin position="97"/>
        <end position="113"/>
    </location>
</feature>
<dbReference type="SMART" id="SM00487">
    <property type="entry name" value="DEXDc"/>
    <property type="match status" value="1"/>
</dbReference>
<dbReference type="InterPro" id="IPR059027">
    <property type="entry name" value="DD_DDX21-DDX50"/>
</dbReference>
<feature type="compositionally biased region" description="Gly residues" evidence="8">
    <location>
        <begin position="708"/>
        <end position="749"/>
    </location>
</feature>
<keyword evidence="3" id="KW-0547">Nucleotide-binding</keyword>
<dbReference type="InterPro" id="IPR011545">
    <property type="entry name" value="DEAD/DEAH_box_helicase_dom"/>
</dbReference>
<dbReference type="PROSITE" id="PS51194">
    <property type="entry name" value="HELICASE_CTER"/>
    <property type="match status" value="1"/>
</dbReference>
<feature type="region of interest" description="Disordered" evidence="8">
    <location>
        <begin position="1"/>
        <end position="150"/>
    </location>
</feature>
<dbReference type="SUPFAM" id="SSF54928">
    <property type="entry name" value="RNA-binding domain, RBD"/>
    <property type="match status" value="1"/>
</dbReference>
<reference evidence="11" key="1">
    <citation type="submission" date="2021-07" db="EMBL/GenBank/DDBJ databases">
        <title>Draft genome of Mortierella alpina, strain LL118, isolated from an aspen leaf litter sample.</title>
        <authorList>
            <person name="Yang S."/>
            <person name="Vinatzer B.A."/>
        </authorList>
    </citation>
    <scope>NUCLEOTIDE SEQUENCE</scope>
    <source>
        <strain evidence="11">LL118</strain>
    </source>
</reference>
<dbReference type="Pfam" id="PF00270">
    <property type="entry name" value="DEAD"/>
    <property type="match status" value="1"/>
</dbReference>
<dbReference type="SUPFAM" id="SSF52540">
    <property type="entry name" value="P-loop containing nucleoside triphosphate hydrolases"/>
    <property type="match status" value="1"/>
</dbReference>
<feature type="compositionally biased region" description="Basic and acidic residues" evidence="8">
    <location>
        <begin position="36"/>
        <end position="51"/>
    </location>
</feature>
<evidence type="ECO:0000256" key="4">
    <source>
        <dbReference type="ARBA" id="ARBA00022801"/>
    </source>
</evidence>
<dbReference type="InterPro" id="IPR044742">
    <property type="entry name" value="DEAD/DEAH_RhlB"/>
</dbReference>
<dbReference type="AlphaFoldDB" id="A0A9P8D2V2"/>
<dbReference type="GO" id="GO:0016787">
    <property type="term" value="F:hydrolase activity"/>
    <property type="evidence" value="ECO:0007669"/>
    <property type="project" value="UniProtKB-KW"/>
</dbReference>
<accession>A0A9P8D2V2</accession>
<feature type="compositionally biased region" description="Basic and acidic residues" evidence="8">
    <location>
        <begin position="72"/>
        <end position="88"/>
    </location>
</feature>
<evidence type="ECO:0000256" key="1">
    <source>
        <dbReference type="ARBA" id="ARBA00006517"/>
    </source>
</evidence>
<dbReference type="Gene3D" id="3.40.50.300">
    <property type="entry name" value="P-loop containing nucleotide triphosphate hydrolases"/>
    <property type="match status" value="2"/>
</dbReference>
<dbReference type="EMBL" id="JAIFTL010000004">
    <property type="protein sequence ID" value="KAG9327471.1"/>
    <property type="molecule type" value="Genomic_DNA"/>
</dbReference>
<dbReference type="PROSITE" id="PS51192">
    <property type="entry name" value="HELICASE_ATP_BIND_1"/>
    <property type="match status" value="1"/>
</dbReference>
<dbReference type="GO" id="GO:0003723">
    <property type="term" value="F:RNA binding"/>
    <property type="evidence" value="ECO:0007669"/>
    <property type="project" value="UniProtKB-KW"/>
</dbReference>
<dbReference type="Proteomes" id="UP000717515">
    <property type="component" value="Unassembled WGS sequence"/>
</dbReference>
<dbReference type="InterPro" id="IPR027417">
    <property type="entry name" value="P-loop_NTPase"/>
</dbReference>
<dbReference type="Pfam" id="PF08152">
    <property type="entry name" value="GUCT"/>
    <property type="match status" value="1"/>
</dbReference>
<feature type="compositionally biased region" description="Basic and acidic residues" evidence="8">
    <location>
        <begin position="131"/>
        <end position="149"/>
    </location>
</feature>
<keyword evidence="7" id="KW-0694">RNA-binding</keyword>
<feature type="compositionally biased region" description="Basic residues" evidence="8">
    <location>
        <begin position="52"/>
        <end position="71"/>
    </location>
</feature>
<keyword evidence="5" id="KW-0347">Helicase</keyword>
<feature type="domain" description="Helicase C-terminal" evidence="10">
    <location>
        <begin position="397"/>
        <end position="544"/>
    </location>
</feature>
<evidence type="ECO:0000256" key="5">
    <source>
        <dbReference type="ARBA" id="ARBA00022806"/>
    </source>
</evidence>
<feature type="region of interest" description="Disordered" evidence="8">
    <location>
        <begin position="701"/>
        <end position="749"/>
    </location>
</feature>
<dbReference type="SMART" id="SM00490">
    <property type="entry name" value="HELICc"/>
    <property type="match status" value="1"/>
</dbReference>
<dbReference type="CDD" id="cd18787">
    <property type="entry name" value="SF2_C_DEAD"/>
    <property type="match status" value="1"/>
</dbReference>
<dbReference type="InterPro" id="IPR050547">
    <property type="entry name" value="DEAD_box_RNA_helicases"/>
</dbReference>
<keyword evidence="6" id="KW-0067">ATP-binding</keyword>
<evidence type="ECO:0000256" key="6">
    <source>
        <dbReference type="ARBA" id="ARBA00022840"/>
    </source>
</evidence>
<evidence type="ECO:0000256" key="3">
    <source>
        <dbReference type="ARBA" id="ARBA00022741"/>
    </source>
</evidence>
<gene>
    <name evidence="11" type="ORF">KVV02_000420</name>
</gene>
<dbReference type="InterPro" id="IPR001650">
    <property type="entry name" value="Helicase_C-like"/>
</dbReference>
<evidence type="ECO:0000313" key="12">
    <source>
        <dbReference type="Proteomes" id="UP000717515"/>
    </source>
</evidence>
<dbReference type="GO" id="GO:0005524">
    <property type="term" value="F:ATP binding"/>
    <property type="evidence" value="ECO:0007669"/>
    <property type="project" value="UniProtKB-KW"/>
</dbReference>
<dbReference type="GO" id="GO:0003724">
    <property type="term" value="F:RNA helicase activity"/>
    <property type="evidence" value="ECO:0007669"/>
    <property type="project" value="UniProtKB-EC"/>
</dbReference>
<dbReference type="InterPro" id="IPR035979">
    <property type="entry name" value="RBD_domain_sf"/>
</dbReference>
<keyword evidence="4" id="KW-0378">Hydrolase</keyword>
<evidence type="ECO:0000259" key="10">
    <source>
        <dbReference type="PROSITE" id="PS51194"/>
    </source>
</evidence>
<dbReference type="Pfam" id="PF00271">
    <property type="entry name" value="Helicase_C"/>
    <property type="match status" value="1"/>
</dbReference>
<dbReference type="CDD" id="cd12937">
    <property type="entry name" value="GUCT_RH7_like"/>
    <property type="match status" value="1"/>
</dbReference>
<dbReference type="PANTHER" id="PTHR47963">
    <property type="entry name" value="DEAD-BOX ATP-DEPENDENT RNA HELICASE 47, MITOCHONDRIAL"/>
    <property type="match status" value="1"/>
</dbReference>
<proteinExistence type="inferred from homology"/>
<comment type="caution">
    <text evidence="11">The sequence shown here is derived from an EMBL/GenBank/DDBJ whole genome shotgun (WGS) entry which is preliminary data.</text>
</comment>
<dbReference type="CDD" id="cd00268">
    <property type="entry name" value="DEADc"/>
    <property type="match status" value="1"/>
</dbReference>